<evidence type="ECO:0000259" key="10">
    <source>
        <dbReference type="PROSITE" id="PS50119"/>
    </source>
</evidence>
<feature type="coiled-coil region" evidence="8">
    <location>
        <begin position="254"/>
        <end position="292"/>
    </location>
</feature>
<dbReference type="GO" id="GO:0008270">
    <property type="term" value="F:zinc ion binding"/>
    <property type="evidence" value="ECO:0007669"/>
    <property type="project" value="UniProtKB-KW"/>
</dbReference>
<accession>A0ABD3TZK0</accession>
<dbReference type="Pfam" id="PF06739">
    <property type="entry name" value="SBBP"/>
    <property type="match status" value="1"/>
</dbReference>
<dbReference type="Pfam" id="PF13445">
    <property type="entry name" value="zf-RING_UBOX"/>
    <property type="match status" value="1"/>
</dbReference>
<dbReference type="PROSITE" id="PS51125">
    <property type="entry name" value="NHL"/>
    <property type="match status" value="1"/>
</dbReference>
<evidence type="ECO:0000256" key="3">
    <source>
        <dbReference type="ARBA" id="ARBA00022737"/>
    </source>
</evidence>
<dbReference type="InterPro" id="IPR013083">
    <property type="entry name" value="Znf_RING/FYVE/PHD"/>
</dbReference>
<dbReference type="SUPFAM" id="SSF57850">
    <property type="entry name" value="RING/U-box"/>
    <property type="match status" value="1"/>
</dbReference>
<name>A0ABD3TZK0_SINWO</name>
<dbReference type="InterPro" id="IPR011042">
    <property type="entry name" value="6-blade_b-propeller_TolB-like"/>
</dbReference>
<keyword evidence="4 6" id="KW-0863">Zinc-finger</keyword>
<keyword evidence="12" id="KW-1185">Reference proteome</keyword>
<gene>
    <name evidence="11" type="ORF">ACJMK2_020259</name>
</gene>
<evidence type="ECO:0000256" key="8">
    <source>
        <dbReference type="SAM" id="Coils"/>
    </source>
</evidence>
<feature type="domain" description="B box-type" evidence="10">
    <location>
        <begin position="117"/>
        <end position="167"/>
    </location>
</feature>
<dbReference type="SUPFAM" id="SSF101898">
    <property type="entry name" value="NHL repeat"/>
    <property type="match status" value="1"/>
</dbReference>
<organism evidence="11 12">
    <name type="scientific">Sinanodonta woodiana</name>
    <name type="common">Chinese pond mussel</name>
    <name type="synonym">Anodonta woodiana</name>
    <dbReference type="NCBI Taxonomy" id="1069815"/>
    <lineage>
        <taxon>Eukaryota</taxon>
        <taxon>Metazoa</taxon>
        <taxon>Spiralia</taxon>
        <taxon>Lophotrochozoa</taxon>
        <taxon>Mollusca</taxon>
        <taxon>Bivalvia</taxon>
        <taxon>Autobranchia</taxon>
        <taxon>Heteroconchia</taxon>
        <taxon>Palaeoheterodonta</taxon>
        <taxon>Unionida</taxon>
        <taxon>Unionoidea</taxon>
        <taxon>Unionidae</taxon>
        <taxon>Unioninae</taxon>
        <taxon>Sinanodonta</taxon>
    </lineage>
</organism>
<keyword evidence="3" id="KW-0677">Repeat</keyword>
<keyword evidence="8" id="KW-0175">Coiled coil</keyword>
<evidence type="ECO:0000259" key="9">
    <source>
        <dbReference type="PROSITE" id="PS50089"/>
    </source>
</evidence>
<dbReference type="Pfam" id="PF00643">
    <property type="entry name" value="zf-B_box"/>
    <property type="match status" value="1"/>
</dbReference>
<dbReference type="InterPro" id="IPR000315">
    <property type="entry name" value="Znf_B-box"/>
</dbReference>
<evidence type="ECO:0000256" key="4">
    <source>
        <dbReference type="ARBA" id="ARBA00022771"/>
    </source>
</evidence>
<dbReference type="InterPro" id="IPR047153">
    <property type="entry name" value="TRIM45/56/19-like"/>
</dbReference>
<dbReference type="SMART" id="SM00184">
    <property type="entry name" value="RING"/>
    <property type="match status" value="1"/>
</dbReference>
<dbReference type="Gene3D" id="3.30.40.10">
    <property type="entry name" value="Zinc/RING finger domain, C3HC4 (zinc finger)"/>
    <property type="match status" value="1"/>
</dbReference>
<keyword evidence="5" id="KW-0862">Zinc</keyword>
<protein>
    <submittedName>
        <fullName evidence="11">Uncharacterized protein</fullName>
    </submittedName>
</protein>
<dbReference type="PANTHER" id="PTHR25462:SF296">
    <property type="entry name" value="MEIOTIC P26, ISOFORM F"/>
    <property type="match status" value="1"/>
</dbReference>
<evidence type="ECO:0000313" key="12">
    <source>
        <dbReference type="Proteomes" id="UP001634394"/>
    </source>
</evidence>
<proteinExistence type="predicted"/>
<dbReference type="Gene3D" id="3.30.160.60">
    <property type="entry name" value="Classic Zinc Finger"/>
    <property type="match status" value="1"/>
</dbReference>
<dbReference type="PROSITE" id="PS00518">
    <property type="entry name" value="ZF_RING_1"/>
    <property type="match status" value="1"/>
</dbReference>
<feature type="domain" description="RING-type" evidence="9">
    <location>
        <begin position="36"/>
        <end position="83"/>
    </location>
</feature>
<dbReference type="PROSITE" id="PS50119">
    <property type="entry name" value="ZF_BBOX"/>
    <property type="match status" value="2"/>
</dbReference>
<dbReference type="SUPFAM" id="SSF57845">
    <property type="entry name" value="B-box zinc-binding domain"/>
    <property type="match status" value="1"/>
</dbReference>
<dbReference type="AlphaFoldDB" id="A0ABD3TZK0"/>
<dbReference type="CDD" id="cd19756">
    <property type="entry name" value="Bbox2"/>
    <property type="match status" value="1"/>
</dbReference>
<dbReference type="PROSITE" id="PS50089">
    <property type="entry name" value="ZF_RING_2"/>
    <property type="match status" value="1"/>
</dbReference>
<dbReference type="InterPro" id="IPR017907">
    <property type="entry name" value="Znf_RING_CS"/>
</dbReference>
<dbReference type="PANTHER" id="PTHR25462">
    <property type="entry name" value="BONUS, ISOFORM C-RELATED"/>
    <property type="match status" value="1"/>
</dbReference>
<comment type="caution">
    <text evidence="11">The sequence shown here is derived from an EMBL/GenBank/DDBJ whole genome shotgun (WGS) entry which is preliminary data.</text>
</comment>
<keyword evidence="2" id="KW-0479">Metal-binding</keyword>
<evidence type="ECO:0000256" key="2">
    <source>
        <dbReference type="ARBA" id="ARBA00022723"/>
    </source>
</evidence>
<sequence length="675" mass="77066">MRVYTKLYHNIIYLKKKDRYFIMATDITYNEDEPACPICMGLFNVPRQLPCAHTFCQSCLHSYITSKALEHEKNRCMECPVCRKTAGHFKDNKSTSEWATLFPVDAVIQSMLPTKSKVDRVCDACTADGSSVKATGFCVVCEEAMCDSCLNVHRKLKMTKDHSILTMEELLKTPQNVMKFSEGFTCPDHEDEDLKFYCNNHKIACCGICFLKNHKTCSDVRQLKEELPALLRETKQSEIIEELKKLETHLKKFIDIKESNMNDLESQVNGLTDQIREMRKKINTALDELEMKVKMEGKRIHKEVAIRTQEENHQCFSLIHAIRNSQLLCETVHKYGTDIQKFLTAEKIKLQLPLYDSQVREKYERTDRLTVQVKFTPLLESFLSLSSSDIGKLVTMNGSTLSIPGVRKLTIECQVEKVETFDVNISGNRPWYTGITILPRDRVIFVDYDNSLCILLNKSHQVVTTYQLAEKPCDICVIGDEEVAVSVYDQNKIQILSVRDDVISPVSMITTKYKCSGITSAGKGEMVVVGDCGKMKRCWSLIRDGSEVNYSDQYDSSYGNVNYIALNNSKTRVYVTVYYKNSILSFNMEGKKQYTYSPDNLKYPRGVAVDRDDNIYVVGGASHNIHQLSPEGCAIQVITTGVPRNPWAISFDNSRDTFIITNSFETQKLHIYQLK</sequence>
<dbReference type="Gene3D" id="2.120.10.30">
    <property type="entry name" value="TolB, C-terminal domain"/>
    <property type="match status" value="1"/>
</dbReference>
<evidence type="ECO:0000313" key="11">
    <source>
        <dbReference type="EMBL" id="KAL3842220.1"/>
    </source>
</evidence>
<evidence type="ECO:0000256" key="1">
    <source>
        <dbReference type="ARBA" id="ARBA00022553"/>
    </source>
</evidence>
<feature type="repeat" description="NHL" evidence="7">
    <location>
        <begin position="590"/>
        <end position="631"/>
    </location>
</feature>
<feature type="domain" description="B box-type" evidence="10">
    <location>
        <begin position="181"/>
        <end position="225"/>
    </location>
</feature>
<dbReference type="InterPro" id="IPR027370">
    <property type="entry name" value="Znf-RING_euk"/>
</dbReference>
<reference evidence="11 12" key="1">
    <citation type="submission" date="2024-11" db="EMBL/GenBank/DDBJ databases">
        <title>Chromosome-level genome assembly of the freshwater bivalve Anodonta woodiana.</title>
        <authorList>
            <person name="Chen X."/>
        </authorList>
    </citation>
    <scope>NUCLEOTIDE SEQUENCE [LARGE SCALE GENOMIC DNA]</scope>
    <source>
        <strain evidence="11">MN2024</strain>
        <tissue evidence="11">Gills</tissue>
    </source>
</reference>
<dbReference type="EMBL" id="JBJQND010000017">
    <property type="protein sequence ID" value="KAL3842220.1"/>
    <property type="molecule type" value="Genomic_DNA"/>
</dbReference>
<dbReference type="InterPro" id="IPR001841">
    <property type="entry name" value="Znf_RING"/>
</dbReference>
<dbReference type="InterPro" id="IPR010620">
    <property type="entry name" value="SBBP_repeat"/>
</dbReference>
<evidence type="ECO:0000256" key="7">
    <source>
        <dbReference type="PROSITE-ProRule" id="PRU00504"/>
    </source>
</evidence>
<dbReference type="Proteomes" id="UP001634394">
    <property type="component" value="Unassembled WGS sequence"/>
</dbReference>
<dbReference type="InterPro" id="IPR001258">
    <property type="entry name" value="NHL_repeat"/>
</dbReference>
<evidence type="ECO:0000256" key="6">
    <source>
        <dbReference type="PROSITE-ProRule" id="PRU00024"/>
    </source>
</evidence>
<evidence type="ECO:0000256" key="5">
    <source>
        <dbReference type="ARBA" id="ARBA00022833"/>
    </source>
</evidence>
<keyword evidence="1" id="KW-0597">Phosphoprotein</keyword>